<comment type="caution">
    <text evidence="2">The sequence shown here is derived from an EMBL/GenBank/DDBJ whole genome shotgun (WGS) entry which is preliminary data.</text>
</comment>
<proteinExistence type="predicted"/>
<evidence type="ECO:0000313" key="2">
    <source>
        <dbReference type="EMBL" id="OQO11575.1"/>
    </source>
</evidence>
<gene>
    <name evidence="2" type="ORF">B0A48_03302</name>
</gene>
<dbReference type="InterPro" id="IPR038883">
    <property type="entry name" value="AN11006-like"/>
</dbReference>
<dbReference type="PANTHER" id="PTHR42085">
    <property type="entry name" value="F-BOX DOMAIN-CONTAINING PROTEIN"/>
    <property type="match status" value="1"/>
</dbReference>
<dbReference type="EMBL" id="NAJO01000006">
    <property type="protein sequence ID" value="OQO11575.1"/>
    <property type="molecule type" value="Genomic_DNA"/>
</dbReference>
<evidence type="ECO:0000256" key="1">
    <source>
        <dbReference type="SAM" id="MobiDB-lite"/>
    </source>
</evidence>
<evidence type="ECO:0000313" key="3">
    <source>
        <dbReference type="Proteomes" id="UP000192596"/>
    </source>
</evidence>
<dbReference type="STRING" id="1507870.A0A1V8TJM1"/>
<accession>A0A1V8TJM1</accession>
<dbReference type="OrthoDB" id="62952at2759"/>
<feature type="compositionally biased region" description="Basic and acidic residues" evidence="1">
    <location>
        <begin position="1"/>
        <end position="17"/>
    </location>
</feature>
<keyword evidence="3" id="KW-1185">Reference proteome</keyword>
<dbReference type="AlphaFoldDB" id="A0A1V8TJM1"/>
<dbReference type="PANTHER" id="PTHR42085:SF2">
    <property type="entry name" value="F-BOX DOMAIN-CONTAINING PROTEIN"/>
    <property type="match status" value="1"/>
</dbReference>
<sequence length="385" mass="44031">MSTEDYERSHCQGREGTRCSSSRFLDLPPELRTEIYRNLLVRETCKAPESNTPDNPSTTQIHLEVLRVLKQVHEEAAAVLYGNNVFRVRLTTKEGVNVHRACAEDCSFQAARRPLEPLPGGKLLYRIPDHANTNSSCHFRCQLQFLQRYVGLLHQIRALHLKLDSWTKPCDVKCQNSKIWHLVANLTTSLLLEDGQTRKEGRLQRLAIEVSEDDPPLQNVNTSPKEALKLLEILSPLAELPLQIAIECSNSAVQQHLREKQLRRPSSEWLEHKSRYVDAQRWFRARQTPTITLVTLIAHQGNPSPRYVRDLHRPERLQDELIDPSVASCLDWLVLVTQWEEERNKLAEAMREVVDKYNGVFGAMHAVQCVSADLGVSDQSENSDE</sequence>
<dbReference type="Proteomes" id="UP000192596">
    <property type="component" value="Unassembled WGS sequence"/>
</dbReference>
<reference evidence="3" key="1">
    <citation type="submission" date="2017-03" db="EMBL/GenBank/DDBJ databases">
        <title>Genomes of endolithic fungi from Antarctica.</title>
        <authorList>
            <person name="Coleine C."/>
            <person name="Masonjones S."/>
            <person name="Stajich J.E."/>
        </authorList>
    </citation>
    <scope>NUCLEOTIDE SEQUENCE [LARGE SCALE GENOMIC DNA]</scope>
    <source>
        <strain evidence="3">CCFEE 5527</strain>
    </source>
</reference>
<protein>
    <recommendedName>
        <fullName evidence="4">F-box domain-containing protein</fullName>
    </recommendedName>
</protein>
<feature type="region of interest" description="Disordered" evidence="1">
    <location>
        <begin position="1"/>
        <end position="20"/>
    </location>
</feature>
<organism evidence="2 3">
    <name type="scientific">Cryoendolithus antarcticus</name>
    <dbReference type="NCBI Taxonomy" id="1507870"/>
    <lineage>
        <taxon>Eukaryota</taxon>
        <taxon>Fungi</taxon>
        <taxon>Dikarya</taxon>
        <taxon>Ascomycota</taxon>
        <taxon>Pezizomycotina</taxon>
        <taxon>Dothideomycetes</taxon>
        <taxon>Dothideomycetidae</taxon>
        <taxon>Cladosporiales</taxon>
        <taxon>Cladosporiaceae</taxon>
        <taxon>Cryoendolithus</taxon>
    </lineage>
</organism>
<dbReference type="InParanoid" id="A0A1V8TJM1"/>
<evidence type="ECO:0008006" key="4">
    <source>
        <dbReference type="Google" id="ProtNLM"/>
    </source>
</evidence>
<name>A0A1V8TJM1_9PEZI</name>